<name>L0DPI8_SINAD</name>
<dbReference type="PANTHER" id="PTHR11373">
    <property type="entry name" value="DEOXYNUCLEOSIDE TRIPHOSPHATE TRIPHOSPHOHYDROLASE"/>
    <property type="match status" value="1"/>
</dbReference>
<keyword evidence="3" id="KW-1185">Reference proteome</keyword>
<dbReference type="GO" id="GO:0006203">
    <property type="term" value="P:dGTP catabolic process"/>
    <property type="evidence" value="ECO:0007669"/>
    <property type="project" value="TreeGrafter"/>
</dbReference>
<organism evidence="2 3">
    <name type="scientific">Singulisphaera acidiphila (strain ATCC BAA-1392 / DSM 18658 / VKM B-2454 / MOB10)</name>
    <dbReference type="NCBI Taxonomy" id="886293"/>
    <lineage>
        <taxon>Bacteria</taxon>
        <taxon>Pseudomonadati</taxon>
        <taxon>Planctomycetota</taxon>
        <taxon>Planctomycetia</taxon>
        <taxon>Isosphaerales</taxon>
        <taxon>Isosphaeraceae</taxon>
        <taxon>Singulisphaera</taxon>
    </lineage>
</organism>
<dbReference type="InterPro" id="IPR006674">
    <property type="entry name" value="HD_domain"/>
</dbReference>
<feature type="domain" description="HD/PDEase" evidence="1">
    <location>
        <begin position="46"/>
        <end position="160"/>
    </location>
</feature>
<dbReference type="InterPro" id="IPR050135">
    <property type="entry name" value="dGTPase-like"/>
</dbReference>
<dbReference type="EMBL" id="CP003364">
    <property type="protein sequence ID" value="AGA30601.1"/>
    <property type="molecule type" value="Genomic_DNA"/>
</dbReference>
<evidence type="ECO:0000313" key="2">
    <source>
        <dbReference type="EMBL" id="AGA30601.1"/>
    </source>
</evidence>
<sequence length="298" mass="33788">MHLNDRVYGKVTIDDPDVVALISCPTFQRLKGIKQAGPSAYAFPFKKVTRCEHSLGVYLLLRSLGADRREQVAGLLHDISHTAFSHAVDFIVSSVEQDHHEGLKPEFLERPDLVAALKTLGFKPDQFYDDSIYPLLERPLPWLCADRLDYFFRDGLACGAATPEAVARYLAHLTVIDQTIAFTSADVAREATAAYALMNRDWWASPTEAYIYNEFADALRESLRIGLLRKDDLLRDDASVMAILEASDNPLIAEKLDHIIRFRPERLEGYTPRIIPKNRWLDPPVQVDSTYRRLSELS</sequence>
<accession>L0DPI8</accession>
<dbReference type="SMART" id="SM00471">
    <property type="entry name" value="HDc"/>
    <property type="match status" value="1"/>
</dbReference>
<dbReference type="GO" id="GO:0008832">
    <property type="term" value="F:dGTPase activity"/>
    <property type="evidence" value="ECO:0007669"/>
    <property type="project" value="TreeGrafter"/>
</dbReference>
<dbReference type="Gene3D" id="1.10.3210.10">
    <property type="entry name" value="Hypothetical protein af1432"/>
    <property type="match status" value="1"/>
</dbReference>
<protein>
    <submittedName>
        <fullName evidence="2">HD superfamily phosphohydrolase</fullName>
    </submittedName>
</protein>
<dbReference type="KEGG" id="saci:Sinac_6525"/>
<evidence type="ECO:0000313" key="3">
    <source>
        <dbReference type="Proteomes" id="UP000010798"/>
    </source>
</evidence>
<dbReference type="RefSeq" id="WP_015249684.1">
    <property type="nucleotide sequence ID" value="NC_019892.1"/>
</dbReference>
<dbReference type="SUPFAM" id="SSF109604">
    <property type="entry name" value="HD-domain/PDEase-like"/>
    <property type="match status" value="1"/>
</dbReference>
<dbReference type="STRING" id="886293.Sinac_6525"/>
<dbReference type="OrthoDB" id="9803619at2"/>
<dbReference type="eggNOG" id="COG1078">
    <property type="taxonomic scope" value="Bacteria"/>
</dbReference>
<dbReference type="Proteomes" id="UP000010798">
    <property type="component" value="Chromosome"/>
</dbReference>
<reference evidence="2 3" key="1">
    <citation type="submission" date="2012-02" db="EMBL/GenBank/DDBJ databases">
        <title>Complete sequence of chromosome of Singulisphaera acidiphila DSM 18658.</title>
        <authorList>
            <consortium name="US DOE Joint Genome Institute (JGI-PGF)"/>
            <person name="Lucas S."/>
            <person name="Copeland A."/>
            <person name="Lapidus A."/>
            <person name="Glavina del Rio T."/>
            <person name="Dalin E."/>
            <person name="Tice H."/>
            <person name="Bruce D."/>
            <person name="Goodwin L."/>
            <person name="Pitluck S."/>
            <person name="Peters L."/>
            <person name="Ovchinnikova G."/>
            <person name="Chertkov O."/>
            <person name="Kyrpides N."/>
            <person name="Mavromatis K."/>
            <person name="Ivanova N."/>
            <person name="Brettin T."/>
            <person name="Detter J.C."/>
            <person name="Han C."/>
            <person name="Larimer F."/>
            <person name="Land M."/>
            <person name="Hauser L."/>
            <person name="Markowitz V."/>
            <person name="Cheng J.-F."/>
            <person name="Hugenholtz P."/>
            <person name="Woyke T."/>
            <person name="Wu D."/>
            <person name="Tindall B."/>
            <person name="Pomrenke H."/>
            <person name="Brambilla E."/>
            <person name="Klenk H.-P."/>
            <person name="Eisen J.A."/>
        </authorList>
    </citation>
    <scope>NUCLEOTIDE SEQUENCE [LARGE SCALE GENOMIC DNA]</scope>
    <source>
        <strain evidence="3">ATCC BAA-1392 / DSM 18658 / VKM B-2454 / MOB10</strain>
    </source>
</reference>
<gene>
    <name evidence="2" type="ordered locus">Sinac_6525</name>
</gene>
<evidence type="ECO:0000259" key="1">
    <source>
        <dbReference type="SMART" id="SM00471"/>
    </source>
</evidence>
<dbReference type="InterPro" id="IPR003607">
    <property type="entry name" value="HD/PDEase_dom"/>
</dbReference>
<dbReference type="CDD" id="cd00077">
    <property type="entry name" value="HDc"/>
    <property type="match status" value="1"/>
</dbReference>
<proteinExistence type="predicted"/>
<keyword evidence="2" id="KW-0378">Hydrolase</keyword>
<dbReference type="AlphaFoldDB" id="L0DPI8"/>
<dbReference type="Pfam" id="PF01966">
    <property type="entry name" value="HD"/>
    <property type="match status" value="1"/>
</dbReference>
<dbReference type="PANTHER" id="PTHR11373:SF4">
    <property type="entry name" value="DEOXYNUCLEOSIDE TRIPHOSPHATE TRIPHOSPHOHYDROLASE SAMHD1"/>
    <property type="match status" value="1"/>
</dbReference>
<dbReference type="HOGENOM" id="CLU_056050_0_0_0"/>